<evidence type="ECO:0000313" key="1">
    <source>
        <dbReference type="EMBL" id="GBP65217.1"/>
    </source>
</evidence>
<dbReference type="Proteomes" id="UP000299102">
    <property type="component" value="Unassembled WGS sequence"/>
</dbReference>
<gene>
    <name evidence="1" type="ORF">EVAR_49017_1</name>
</gene>
<sequence>MSHDHVREVNATEVVFDGTFYEIPNTPWSPGRNVGTVLSIYPHFERIHFVIPCGRTSEVNCATSYENFEQCKRGCSRRVAAPPDELEFCPALGYRNALF</sequence>
<keyword evidence="2" id="KW-1185">Reference proteome</keyword>
<comment type="caution">
    <text evidence="1">The sequence shown here is derived from an EMBL/GenBank/DDBJ whole genome shotgun (WGS) entry which is preliminary data.</text>
</comment>
<reference evidence="1 2" key="1">
    <citation type="journal article" date="2019" name="Commun. Biol.">
        <title>The bagworm genome reveals a unique fibroin gene that provides high tensile strength.</title>
        <authorList>
            <person name="Kono N."/>
            <person name="Nakamura H."/>
            <person name="Ohtoshi R."/>
            <person name="Tomita M."/>
            <person name="Numata K."/>
            <person name="Arakawa K."/>
        </authorList>
    </citation>
    <scope>NUCLEOTIDE SEQUENCE [LARGE SCALE GENOMIC DNA]</scope>
</reference>
<dbReference type="EMBL" id="BGZK01000923">
    <property type="protein sequence ID" value="GBP65217.1"/>
    <property type="molecule type" value="Genomic_DNA"/>
</dbReference>
<protein>
    <submittedName>
        <fullName evidence="1">Uncharacterized protein</fullName>
    </submittedName>
</protein>
<proteinExistence type="predicted"/>
<accession>A0A4C1XSQ7</accession>
<evidence type="ECO:0000313" key="2">
    <source>
        <dbReference type="Proteomes" id="UP000299102"/>
    </source>
</evidence>
<dbReference type="AlphaFoldDB" id="A0A4C1XSQ7"/>
<organism evidence="1 2">
    <name type="scientific">Eumeta variegata</name>
    <name type="common">Bagworm moth</name>
    <name type="synonym">Eumeta japonica</name>
    <dbReference type="NCBI Taxonomy" id="151549"/>
    <lineage>
        <taxon>Eukaryota</taxon>
        <taxon>Metazoa</taxon>
        <taxon>Ecdysozoa</taxon>
        <taxon>Arthropoda</taxon>
        <taxon>Hexapoda</taxon>
        <taxon>Insecta</taxon>
        <taxon>Pterygota</taxon>
        <taxon>Neoptera</taxon>
        <taxon>Endopterygota</taxon>
        <taxon>Lepidoptera</taxon>
        <taxon>Glossata</taxon>
        <taxon>Ditrysia</taxon>
        <taxon>Tineoidea</taxon>
        <taxon>Psychidae</taxon>
        <taxon>Oiketicinae</taxon>
        <taxon>Eumeta</taxon>
    </lineage>
</organism>
<name>A0A4C1XSQ7_EUMVA</name>